<keyword evidence="1" id="KW-0472">Membrane</keyword>
<reference evidence="2" key="1">
    <citation type="thesis" date="2020" institute="ProQuest LLC" country="789 East Eisenhower Parkway, Ann Arbor, MI, USA">
        <title>Comparative Genomics and Chromosome Evolution.</title>
        <authorList>
            <person name="Mudd A.B."/>
        </authorList>
    </citation>
    <scope>NUCLEOTIDE SEQUENCE</scope>
    <source>
        <strain evidence="2">HN-11 Male</strain>
        <tissue evidence="2">Kidney and liver</tissue>
    </source>
</reference>
<organism evidence="2 3">
    <name type="scientific">Eleutherodactylus coqui</name>
    <name type="common">Puerto Rican coqui</name>
    <dbReference type="NCBI Taxonomy" id="57060"/>
    <lineage>
        <taxon>Eukaryota</taxon>
        <taxon>Metazoa</taxon>
        <taxon>Chordata</taxon>
        <taxon>Craniata</taxon>
        <taxon>Vertebrata</taxon>
        <taxon>Euteleostomi</taxon>
        <taxon>Amphibia</taxon>
        <taxon>Batrachia</taxon>
        <taxon>Anura</taxon>
        <taxon>Neobatrachia</taxon>
        <taxon>Hyloidea</taxon>
        <taxon>Eleutherodactylidae</taxon>
        <taxon>Eleutherodactylinae</taxon>
        <taxon>Eleutherodactylus</taxon>
        <taxon>Eleutherodactylus</taxon>
    </lineage>
</organism>
<dbReference type="Proteomes" id="UP000770717">
    <property type="component" value="Unassembled WGS sequence"/>
</dbReference>
<sequence length="82" mass="9462">MVHSIYGDIYTRMMMVLLGSFAPYYNIYGIMRSINSYMGVPLKSSVMHQVLFILIHLCENELPLLPCNYCPASEWIYVSVGY</sequence>
<keyword evidence="1" id="KW-1133">Transmembrane helix</keyword>
<comment type="caution">
    <text evidence="2">The sequence shown here is derived from an EMBL/GenBank/DDBJ whole genome shotgun (WGS) entry which is preliminary data.</text>
</comment>
<keyword evidence="1" id="KW-0812">Transmembrane</keyword>
<accession>A0A8J6F598</accession>
<protein>
    <submittedName>
        <fullName evidence="2">Uncharacterized protein</fullName>
    </submittedName>
</protein>
<dbReference type="AlphaFoldDB" id="A0A8J6F598"/>
<name>A0A8J6F598_ELECQ</name>
<gene>
    <name evidence="2" type="ORF">GDO78_012191</name>
</gene>
<evidence type="ECO:0000313" key="3">
    <source>
        <dbReference type="Proteomes" id="UP000770717"/>
    </source>
</evidence>
<evidence type="ECO:0000256" key="1">
    <source>
        <dbReference type="SAM" id="Phobius"/>
    </source>
</evidence>
<evidence type="ECO:0000313" key="2">
    <source>
        <dbReference type="EMBL" id="KAG9480600.1"/>
    </source>
</evidence>
<dbReference type="EMBL" id="WNTK01000007">
    <property type="protein sequence ID" value="KAG9480600.1"/>
    <property type="molecule type" value="Genomic_DNA"/>
</dbReference>
<keyword evidence="3" id="KW-1185">Reference proteome</keyword>
<feature type="transmembrane region" description="Helical" evidence="1">
    <location>
        <begin position="12"/>
        <end position="31"/>
    </location>
</feature>
<proteinExistence type="predicted"/>